<dbReference type="Gene3D" id="3.20.20.80">
    <property type="entry name" value="Glycosidases"/>
    <property type="match status" value="1"/>
</dbReference>
<feature type="region of interest" description="Disordered" evidence="7">
    <location>
        <begin position="1"/>
        <end position="28"/>
    </location>
</feature>
<gene>
    <name evidence="9" type="ORF">JOF48_000588</name>
</gene>
<evidence type="ECO:0000256" key="5">
    <source>
        <dbReference type="ARBA" id="ARBA00022801"/>
    </source>
</evidence>
<name>A0ABS4YSM2_9MICC</name>
<reference evidence="9 10" key="1">
    <citation type="submission" date="2021-03" db="EMBL/GenBank/DDBJ databases">
        <title>Sequencing the genomes of 1000 actinobacteria strains.</title>
        <authorList>
            <person name="Klenk H.-P."/>
        </authorList>
    </citation>
    <scope>NUCLEOTIDE SEQUENCE [LARGE SCALE GENOMIC DNA]</scope>
    <source>
        <strain evidence="9 10">DSM 16005</strain>
    </source>
</reference>
<evidence type="ECO:0000256" key="6">
    <source>
        <dbReference type="ARBA" id="ARBA00023295"/>
    </source>
</evidence>
<dbReference type="PIRSF" id="PIRSF001092">
    <property type="entry name" value="Alpha-L-fucosidase"/>
    <property type="match status" value="1"/>
</dbReference>
<dbReference type="PANTHER" id="PTHR10030:SF37">
    <property type="entry name" value="ALPHA-L-FUCOSIDASE-RELATED"/>
    <property type="match status" value="1"/>
</dbReference>
<keyword evidence="6 9" id="KW-0326">Glycosidase</keyword>
<dbReference type="EC" id="3.2.1.51" evidence="3"/>
<keyword evidence="4" id="KW-0732">Signal</keyword>
<dbReference type="InterPro" id="IPR000933">
    <property type="entry name" value="Glyco_hydro_29"/>
</dbReference>
<keyword evidence="5 9" id="KW-0378">Hydrolase</keyword>
<dbReference type="InterPro" id="IPR057739">
    <property type="entry name" value="Glyco_hydro_29_N"/>
</dbReference>
<evidence type="ECO:0000256" key="2">
    <source>
        <dbReference type="ARBA" id="ARBA00007951"/>
    </source>
</evidence>
<sequence length="448" mass="49630">MSNEIDWTDQKVHDPKTEAPLGPNSAEHTEPWFKAAGLGMFIHYDHASQQGLEASWPLLGGVAGLGYSPTALVADYHSTADSFDPEHWDPAALARKAAAAGMTYAVFTARHHSGWSSWPSKASGRTIESSPYGRRGGDLVREYTEAFRAAGIKVGLYYSLSDWGHAKYPAFTDEMRPYQHGRYPRAGAADWSDYQQYLKDQLTELLTWYGPIDLLWFDGEWERTREEWDAAGLEAHIRSLAPEIVINDRLIGSGDYRTPEQFIPAQPLAEPWECCMTMCDTWSYVPEDQNYKSLHEIVRTAVEVVAKGGNLLLNVGPTADGSLAPEQSALLDGLAGWMACNKEAVHGVQPGLEPWQYYGPSTAAGNNTYLFALAKPVETVTVRSIPGKRVTAVRHLGSGAQLPFTFRTTLDDRFLSDPLGELNIDVREIDVNGVVPVFVLEMDPQPRK</sequence>
<dbReference type="RefSeq" id="WP_209677138.1">
    <property type="nucleotide sequence ID" value="NZ_JAGIOI010000001.1"/>
</dbReference>
<dbReference type="PANTHER" id="PTHR10030">
    <property type="entry name" value="ALPHA-L-FUCOSIDASE"/>
    <property type="match status" value="1"/>
</dbReference>
<evidence type="ECO:0000259" key="8">
    <source>
        <dbReference type="Pfam" id="PF01120"/>
    </source>
</evidence>
<evidence type="ECO:0000256" key="1">
    <source>
        <dbReference type="ARBA" id="ARBA00004071"/>
    </source>
</evidence>
<evidence type="ECO:0000256" key="4">
    <source>
        <dbReference type="ARBA" id="ARBA00022729"/>
    </source>
</evidence>
<dbReference type="EMBL" id="JAGIOI010000001">
    <property type="protein sequence ID" value="MBP2411789.1"/>
    <property type="molecule type" value="Genomic_DNA"/>
</dbReference>
<dbReference type="Pfam" id="PF01120">
    <property type="entry name" value="Alpha_L_fucos"/>
    <property type="match status" value="1"/>
</dbReference>
<evidence type="ECO:0000313" key="10">
    <source>
        <dbReference type="Proteomes" id="UP000711614"/>
    </source>
</evidence>
<evidence type="ECO:0000256" key="3">
    <source>
        <dbReference type="ARBA" id="ARBA00012662"/>
    </source>
</evidence>
<protein>
    <recommendedName>
        <fullName evidence="3">alpha-L-fucosidase</fullName>
        <ecNumber evidence="3">3.2.1.51</ecNumber>
    </recommendedName>
</protein>
<proteinExistence type="inferred from homology"/>
<feature type="domain" description="Glycoside hydrolase family 29 N-terminal" evidence="8">
    <location>
        <begin position="17"/>
        <end position="343"/>
    </location>
</feature>
<dbReference type="PRINTS" id="PR00741">
    <property type="entry name" value="GLHYDRLASE29"/>
</dbReference>
<comment type="similarity">
    <text evidence="2">Belongs to the glycosyl hydrolase 29 family.</text>
</comment>
<comment type="function">
    <text evidence="1">Alpha-L-fucosidase is responsible for hydrolyzing the alpha-1,6-linked fucose joined to the reducing-end N-acetylglucosamine of the carbohydrate moieties of glycoproteins.</text>
</comment>
<dbReference type="SMART" id="SM00812">
    <property type="entry name" value="Alpha_L_fucos"/>
    <property type="match status" value="1"/>
</dbReference>
<evidence type="ECO:0000256" key="7">
    <source>
        <dbReference type="SAM" id="MobiDB-lite"/>
    </source>
</evidence>
<dbReference type="SUPFAM" id="SSF51445">
    <property type="entry name" value="(Trans)glycosidases"/>
    <property type="match status" value="1"/>
</dbReference>
<keyword evidence="10" id="KW-1185">Reference proteome</keyword>
<organism evidence="9 10">
    <name type="scientific">Arthrobacter stackebrandtii</name>
    <dbReference type="NCBI Taxonomy" id="272161"/>
    <lineage>
        <taxon>Bacteria</taxon>
        <taxon>Bacillati</taxon>
        <taxon>Actinomycetota</taxon>
        <taxon>Actinomycetes</taxon>
        <taxon>Micrococcales</taxon>
        <taxon>Micrococcaceae</taxon>
        <taxon>Arthrobacter</taxon>
    </lineage>
</organism>
<dbReference type="InterPro" id="IPR016286">
    <property type="entry name" value="FUC_metazoa-typ"/>
</dbReference>
<evidence type="ECO:0000313" key="9">
    <source>
        <dbReference type="EMBL" id="MBP2411789.1"/>
    </source>
</evidence>
<dbReference type="Proteomes" id="UP000711614">
    <property type="component" value="Unassembled WGS sequence"/>
</dbReference>
<feature type="compositionally biased region" description="Basic and acidic residues" evidence="7">
    <location>
        <begin position="8"/>
        <end position="17"/>
    </location>
</feature>
<accession>A0ABS4YSM2</accession>
<comment type="caution">
    <text evidence="9">The sequence shown here is derived from an EMBL/GenBank/DDBJ whole genome shotgun (WGS) entry which is preliminary data.</text>
</comment>
<dbReference type="GO" id="GO:0004560">
    <property type="term" value="F:alpha-L-fucosidase activity"/>
    <property type="evidence" value="ECO:0007669"/>
    <property type="project" value="UniProtKB-EC"/>
</dbReference>
<dbReference type="InterPro" id="IPR017853">
    <property type="entry name" value="GH"/>
</dbReference>